<reference evidence="1 2" key="1">
    <citation type="submission" date="2017-10" db="EMBL/GenBank/DDBJ databases">
        <title>Draft genome of Lysinibacillus fusiformis strain Juneja, a laboratory-derived pathogen of Drosophila melanogaster.</title>
        <authorList>
            <person name="Smith B.R."/>
            <person name="Unckless R.L."/>
        </authorList>
    </citation>
    <scope>NUCLEOTIDE SEQUENCE [LARGE SCALE GENOMIC DNA]</scope>
    <source>
        <strain evidence="1 2">Juneja</strain>
    </source>
</reference>
<evidence type="ECO:0000313" key="1">
    <source>
        <dbReference type="EMBL" id="PKU52575.1"/>
    </source>
</evidence>
<dbReference type="RefSeq" id="WP_101966554.1">
    <property type="nucleotide sequence ID" value="NZ_PDFK01000002.1"/>
</dbReference>
<sequence length="292" mass="34029">MGEMLLDNNKFLEVIKGNSVNISEFVSVIELLKDISYKVLIQQENNSLMNIYNELYTNKNEDVKIISKLFEKLFSFKEPTEFNQILLRVINLGREESISFKEILLNNGYFDDYINIITYANESIPEGSLRNVNNYEDLKTALLLFTNRFREINSFTNELRVILSHIVFDEDIDKSIEELNDGFDNRKNEIIYHLYCIQREIPNIISQEIRGYQNIGSAMSLDCSPERSREIVKDKLVKVINGGKEINCELHTKMEKISTRAPDRIYFCPCIPVGTDHELDGKIYIYKITKHA</sequence>
<dbReference type="AlphaFoldDB" id="A0A2I0V2P4"/>
<gene>
    <name evidence="1" type="ORF">CRI88_09680</name>
</gene>
<dbReference type="EMBL" id="PDFK01000002">
    <property type="protein sequence ID" value="PKU52575.1"/>
    <property type="molecule type" value="Genomic_DNA"/>
</dbReference>
<dbReference type="Proteomes" id="UP000234956">
    <property type="component" value="Unassembled WGS sequence"/>
</dbReference>
<comment type="caution">
    <text evidence="1">The sequence shown here is derived from an EMBL/GenBank/DDBJ whole genome shotgun (WGS) entry which is preliminary data.</text>
</comment>
<protein>
    <submittedName>
        <fullName evidence="1">Uncharacterized protein</fullName>
    </submittedName>
</protein>
<organism evidence="1 2">
    <name type="scientific">Lysinibacillus fusiformis</name>
    <dbReference type="NCBI Taxonomy" id="28031"/>
    <lineage>
        <taxon>Bacteria</taxon>
        <taxon>Bacillati</taxon>
        <taxon>Bacillota</taxon>
        <taxon>Bacilli</taxon>
        <taxon>Bacillales</taxon>
        <taxon>Bacillaceae</taxon>
        <taxon>Lysinibacillus</taxon>
    </lineage>
</organism>
<evidence type="ECO:0000313" key="2">
    <source>
        <dbReference type="Proteomes" id="UP000234956"/>
    </source>
</evidence>
<name>A0A2I0V2P4_9BACI</name>
<proteinExistence type="predicted"/>
<accession>A0A2I0V2P4</accession>